<evidence type="ECO:0000313" key="1">
    <source>
        <dbReference type="EMBL" id="BAH32955.1"/>
    </source>
</evidence>
<dbReference type="AlphaFoldDB" id="C0ZX70"/>
<dbReference type="Proteomes" id="UP000002204">
    <property type="component" value="Chromosome"/>
</dbReference>
<sequence length="352" mass="37214">MIFLRPPGVGGKVSLVSRTVMKGSGIKAEIPVPDTGSNIGKMAVVVFSWVASFGGLVVNPSNTWTAFNNSGGGNSSVNLAVYYRRLTGNDATIAFTGMQSQPWTATMYIFDNANPPQTRDPEFRSTTNVADCPMNSDFATIEGSYTVAHVVTRGIAGWTGATAGMFFSETSGTGTAGMSAGEAHFPEREFGRVADGQRFTKVANGTATAFTFTVGVMVATNGLEKSERKFPANAAVEAPMTAGPTPLWVDFNAYQHSSGPDYGNANGFVLPAAGYGAIMLTATRKWWGYQPWVSLLFNGIVYKEVQAETISPWTPITIPEGMTVTARGAVVGSNASADDRTFNGSTLTLLTV</sequence>
<proteinExistence type="predicted"/>
<accession>C0ZX70</accession>
<organism evidence="1 2">
    <name type="scientific">Rhodococcus erythropolis (strain PR4 / NBRC 100887)</name>
    <dbReference type="NCBI Taxonomy" id="234621"/>
    <lineage>
        <taxon>Bacteria</taxon>
        <taxon>Bacillati</taxon>
        <taxon>Actinomycetota</taxon>
        <taxon>Actinomycetes</taxon>
        <taxon>Mycobacteriales</taxon>
        <taxon>Nocardiaceae</taxon>
        <taxon>Rhodococcus</taxon>
        <taxon>Rhodococcus erythropolis group</taxon>
    </lineage>
</organism>
<reference evidence="1 2" key="2">
    <citation type="journal article" date="2006" name="Environ. Microbiol.">
        <title>Sequence analysis of three plasmids harboured in Rhodococcus erythropolis strain PR4.</title>
        <authorList>
            <person name="Sekine M."/>
            <person name="Tanikawa S."/>
            <person name="Omata S."/>
            <person name="Saito M."/>
            <person name="Fujisawa T."/>
            <person name="Tsukatani N."/>
            <person name="Tajima T."/>
            <person name="Sekigawa T."/>
            <person name="Kosugi H."/>
            <person name="Matsuo Y."/>
            <person name="Nishiko R."/>
            <person name="Imamura K."/>
            <person name="Ito M."/>
            <person name="Narita H."/>
            <person name="Tago S."/>
            <person name="Fujita N."/>
            <person name="Harayama S."/>
        </authorList>
    </citation>
    <scope>NUCLEOTIDE SEQUENCE [LARGE SCALE GENOMIC DNA]</scope>
    <source>
        <strain evidence="2">PR4 / NBRC 100887</strain>
    </source>
</reference>
<protein>
    <submittedName>
        <fullName evidence="1">Uncharacterized protein</fullName>
    </submittedName>
</protein>
<name>C0ZX70_RHOE4</name>
<reference evidence="2" key="1">
    <citation type="submission" date="2005-03" db="EMBL/GenBank/DDBJ databases">
        <title>Comparison of the complete genome sequences of Rhodococcus erythropolis PR4 and Rhodococcus opacus B4.</title>
        <authorList>
            <person name="Takarada H."/>
            <person name="Sekine M."/>
            <person name="Hosoyama A."/>
            <person name="Yamada R."/>
            <person name="Fujisawa T."/>
            <person name="Omata S."/>
            <person name="Shimizu A."/>
            <person name="Tsukatani N."/>
            <person name="Tanikawa S."/>
            <person name="Fujita N."/>
            <person name="Harayama S."/>
        </authorList>
    </citation>
    <scope>NUCLEOTIDE SEQUENCE [LARGE SCALE GENOMIC DNA]</scope>
    <source>
        <strain evidence="2">PR4 / NBRC 100887</strain>
    </source>
</reference>
<dbReference type="HOGENOM" id="CLU_787272_0_0_11"/>
<dbReference type="KEGG" id="rer:RER_22470"/>
<evidence type="ECO:0000313" key="2">
    <source>
        <dbReference type="Proteomes" id="UP000002204"/>
    </source>
</evidence>
<gene>
    <name evidence="1" type="ordered locus">RER_22470</name>
</gene>
<dbReference type="EMBL" id="AP008957">
    <property type="protein sequence ID" value="BAH32955.1"/>
    <property type="molecule type" value="Genomic_DNA"/>
</dbReference>